<feature type="transmembrane region" description="Helical" evidence="7">
    <location>
        <begin position="161"/>
        <end position="178"/>
    </location>
</feature>
<sequence>MEKKRIKVLLINKQRNISVDVIRGFGIMVVVLGHSIQVSLLLGEASFLWNLILIFQMPLLMYISGYAAGFSFPSKNPKLFIKKKVSRLLIPYLVWVIIHYFLRQFVIGDKVSFAGIFEAIYRSDFWFLRYLFMYFCLLWLVDCLLYYVLTKFKYTNDSYEHIVILMLLIGTIGINFILAKLPLIKYSISIWYYSWFVIGFITFMYKKVISKYINFIGNIVVIVSIATVVWKDMGHVAWNKVVGILIVLAICWTLYRLTNYVFKSKDLNVLKMGINALASIGKNTLPIYAIHWCLFFSPPFICGFYRNIRLSTGISYYVMTAVIFVMWLVGSLLIIKLLQKFTITRRVLLGVQARL</sequence>
<evidence type="ECO:0000256" key="4">
    <source>
        <dbReference type="ARBA" id="ARBA00022692"/>
    </source>
</evidence>
<comment type="caution">
    <text evidence="9">The sequence shown here is derived from an EMBL/GenBank/DDBJ whole genome shotgun (WGS) entry which is preliminary data.</text>
</comment>
<evidence type="ECO:0000256" key="3">
    <source>
        <dbReference type="ARBA" id="ARBA00022475"/>
    </source>
</evidence>
<protein>
    <submittedName>
        <fullName evidence="9">Acyltransferase family protein</fullName>
    </submittedName>
</protein>
<feature type="domain" description="Acyltransferase 3" evidence="8">
    <location>
        <begin position="17"/>
        <end position="333"/>
    </location>
</feature>
<comment type="similarity">
    <text evidence="2">Belongs to the acyltransferase 3 family.</text>
</comment>
<dbReference type="AlphaFoldDB" id="A0A1A6AIK4"/>
<keyword evidence="10" id="KW-1185">Reference proteome</keyword>
<evidence type="ECO:0000256" key="6">
    <source>
        <dbReference type="ARBA" id="ARBA00023136"/>
    </source>
</evidence>
<feature type="transmembrane region" description="Helical" evidence="7">
    <location>
        <begin position="236"/>
        <end position="255"/>
    </location>
</feature>
<evidence type="ECO:0000313" key="9">
    <source>
        <dbReference type="EMBL" id="OBR89900.1"/>
    </source>
</evidence>
<accession>A0A1A6AIK4</accession>
<dbReference type="Pfam" id="PF01757">
    <property type="entry name" value="Acyl_transf_3"/>
    <property type="match status" value="1"/>
</dbReference>
<dbReference type="PATRIC" id="fig|1353534.3.peg.3950"/>
<keyword evidence="9" id="KW-0808">Transferase</keyword>
<feature type="transmembrane region" description="Helical" evidence="7">
    <location>
        <begin position="314"/>
        <end position="338"/>
    </location>
</feature>
<dbReference type="RefSeq" id="WP_065079886.1">
    <property type="nucleotide sequence ID" value="NZ_LROS01000077.1"/>
</dbReference>
<dbReference type="GO" id="GO:0009246">
    <property type="term" value="P:enterobacterial common antigen biosynthetic process"/>
    <property type="evidence" value="ECO:0007669"/>
    <property type="project" value="TreeGrafter"/>
</dbReference>
<proteinExistence type="inferred from homology"/>
<dbReference type="InterPro" id="IPR002656">
    <property type="entry name" value="Acyl_transf_3_dom"/>
</dbReference>
<dbReference type="GO" id="GO:0016413">
    <property type="term" value="F:O-acetyltransferase activity"/>
    <property type="evidence" value="ECO:0007669"/>
    <property type="project" value="TreeGrafter"/>
</dbReference>
<name>A0A1A6AIK4_9CLOT</name>
<keyword evidence="3" id="KW-1003">Cell membrane</keyword>
<evidence type="ECO:0000256" key="1">
    <source>
        <dbReference type="ARBA" id="ARBA00004651"/>
    </source>
</evidence>
<feature type="transmembrane region" description="Helical" evidence="7">
    <location>
        <begin position="21"/>
        <end position="41"/>
    </location>
</feature>
<evidence type="ECO:0000256" key="5">
    <source>
        <dbReference type="ARBA" id="ARBA00022989"/>
    </source>
</evidence>
<dbReference type="EMBL" id="LROS01000077">
    <property type="protein sequence ID" value="OBR89900.1"/>
    <property type="molecule type" value="Genomic_DNA"/>
</dbReference>
<gene>
    <name evidence="9" type="ORF">CLRAG_38770</name>
</gene>
<dbReference type="PANTHER" id="PTHR40074:SF2">
    <property type="entry name" value="O-ACETYLTRANSFERASE WECH"/>
    <property type="match status" value="1"/>
</dbReference>
<evidence type="ECO:0000256" key="2">
    <source>
        <dbReference type="ARBA" id="ARBA00007400"/>
    </source>
</evidence>
<dbReference type="GO" id="GO:0005886">
    <property type="term" value="C:plasma membrane"/>
    <property type="evidence" value="ECO:0007669"/>
    <property type="project" value="UniProtKB-SubCell"/>
</dbReference>
<evidence type="ECO:0000313" key="10">
    <source>
        <dbReference type="Proteomes" id="UP000093954"/>
    </source>
</evidence>
<reference evidence="9 10" key="1">
    <citation type="journal article" date="2012" name="Front. Microbiol.">
        <title>Draft Genome Sequence of the Virulent Strain 01-B526 of the Fish Pathogen Aeromonas salmonicida.</title>
        <authorList>
            <person name="Charette S.J."/>
            <person name="Brochu F."/>
            <person name="Boyle B."/>
            <person name="Filion G."/>
            <person name="Tanaka K.H."/>
            <person name="Derome N."/>
        </authorList>
    </citation>
    <scope>NUCLEOTIDE SEQUENCE [LARGE SCALE GENOMIC DNA]</scope>
    <source>
        <strain evidence="9 10">P11</strain>
    </source>
</reference>
<comment type="subcellular location">
    <subcellularLocation>
        <location evidence="1">Cell membrane</location>
        <topology evidence="1">Multi-pass membrane protein</topology>
    </subcellularLocation>
</comment>
<keyword evidence="4 7" id="KW-0812">Transmembrane</keyword>
<feature type="transmembrane region" description="Helical" evidence="7">
    <location>
        <begin position="212"/>
        <end position="230"/>
    </location>
</feature>
<evidence type="ECO:0000256" key="7">
    <source>
        <dbReference type="SAM" id="Phobius"/>
    </source>
</evidence>
<dbReference type="Proteomes" id="UP000093954">
    <property type="component" value="Unassembled WGS sequence"/>
</dbReference>
<organism evidence="9 10">
    <name type="scientific">Clostridium ragsdalei P11</name>
    <dbReference type="NCBI Taxonomy" id="1353534"/>
    <lineage>
        <taxon>Bacteria</taxon>
        <taxon>Bacillati</taxon>
        <taxon>Bacillota</taxon>
        <taxon>Clostridia</taxon>
        <taxon>Eubacteriales</taxon>
        <taxon>Clostridiaceae</taxon>
        <taxon>Clostridium</taxon>
    </lineage>
</organism>
<feature type="transmembrane region" description="Helical" evidence="7">
    <location>
        <begin position="184"/>
        <end position="205"/>
    </location>
</feature>
<feature type="transmembrane region" description="Helical" evidence="7">
    <location>
        <begin position="127"/>
        <end position="149"/>
    </location>
</feature>
<keyword evidence="5 7" id="KW-1133">Transmembrane helix</keyword>
<dbReference type="PANTHER" id="PTHR40074">
    <property type="entry name" value="O-ACETYLTRANSFERASE WECH"/>
    <property type="match status" value="1"/>
</dbReference>
<keyword evidence="6 7" id="KW-0472">Membrane</keyword>
<keyword evidence="9" id="KW-0012">Acyltransferase</keyword>
<feature type="transmembrane region" description="Helical" evidence="7">
    <location>
        <begin position="89"/>
        <end position="107"/>
    </location>
</feature>
<feature type="transmembrane region" description="Helical" evidence="7">
    <location>
        <begin position="287"/>
        <end position="308"/>
    </location>
</feature>
<feature type="transmembrane region" description="Helical" evidence="7">
    <location>
        <begin position="47"/>
        <end position="68"/>
    </location>
</feature>
<evidence type="ECO:0000259" key="8">
    <source>
        <dbReference type="Pfam" id="PF01757"/>
    </source>
</evidence>